<name>A0A0C9MW64_9FUNG</name>
<feature type="region of interest" description="Disordered" evidence="2">
    <location>
        <begin position="1411"/>
        <end position="1430"/>
    </location>
</feature>
<dbReference type="SUPFAM" id="SSF50978">
    <property type="entry name" value="WD40 repeat-like"/>
    <property type="match status" value="1"/>
</dbReference>
<dbReference type="Proteomes" id="UP000053815">
    <property type="component" value="Unassembled WGS sequence"/>
</dbReference>
<feature type="compositionally biased region" description="Low complexity" evidence="2">
    <location>
        <begin position="1411"/>
        <end position="1425"/>
    </location>
</feature>
<feature type="compositionally biased region" description="Polar residues" evidence="2">
    <location>
        <begin position="1339"/>
        <end position="1352"/>
    </location>
</feature>
<feature type="region of interest" description="Disordered" evidence="2">
    <location>
        <begin position="921"/>
        <end position="940"/>
    </location>
</feature>
<dbReference type="STRING" id="91626.A0A0C9MW64"/>
<dbReference type="OrthoDB" id="6252103at2759"/>
<organism evidence="3">
    <name type="scientific">Mucor ambiguus</name>
    <dbReference type="NCBI Taxonomy" id="91626"/>
    <lineage>
        <taxon>Eukaryota</taxon>
        <taxon>Fungi</taxon>
        <taxon>Fungi incertae sedis</taxon>
        <taxon>Mucoromycota</taxon>
        <taxon>Mucoromycotina</taxon>
        <taxon>Mucoromycetes</taxon>
        <taxon>Mucorales</taxon>
        <taxon>Mucorineae</taxon>
        <taxon>Mucoraceae</taxon>
        <taxon>Mucor</taxon>
    </lineage>
</organism>
<dbReference type="PANTHER" id="PTHR45589">
    <property type="entry name" value="WD REPEAT DOMAIN 62, ISOFORM G"/>
    <property type="match status" value="1"/>
</dbReference>
<evidence type="ECO:0000256" key="2">
    <source>
        <dbReference type="SAM" id="MobiDB-lite"/>
    </source>
</evidence>
<dbReference type="Pfam" id="PF00400">
    <property type="entry name" value="WD40"/>
    <property type="match status" value="5"/>
</dbReference>
<dbReference type="PANTHER" id="PTHR45589:SF1">
    <property type="entry name" value="WD REPEAT DOMAIN 62, ISOFORM G"/>
    <property type="match status" value="1"/>
</dbReference>
<feature type="compositionally biased region" description="Basic and acidic residues" evidence="2">
    <location>
        <begin position="1106"/>
        <end position="1119"/>
    </location>
</feature>
<feature type="region of interest" description="Disordered" evidence="2">
    <location>
        <begin position="1546"/>
        <end position="1571"/>
    </location>
</feature>
<sequence length="1592" mass="176121">MMEEQFQVNSGDVRPPTQPTNVLSHQLTNNTYANFQFNTNGTRRKAKEPVRSTTKLKLERILGLTSTSSNILATANDLIAYAAGAVVVIYNHKRNKQVAFLYPPAVIQSTTASNASNISSNLNQPSSMPLITPLGGGNNNNSEILTTSQNIPADEKKSTPASNRAKPISCLTFSPDGNYLAAGEMGHQPRIFIWDVKEKKLLREFRSHKFGVLSLTFSPNMRYLVSVGFQHDGYLYVWDWKRGIKLAGNKVTSRVNAVSFSKDGSYFVTAGLRHVKFWYLDARGRIPKRGNLSSRETQVLDGRSGILGVLRDANFVNVACDRSSNTGYTYFITDAGILCIFKEGRVIDKWVDLQVKNAYSIAVSSNYVICTCSEGVIRLFEPITLKYAGILPKPHPLGTDISLVTSPDMVRPADASTCYPDAVAMVYDEKVQRVISVYSDRSLYVWDIRDLTKIGKYRSFIFHSDCVWGVEPCPTVEREDNAIPLNSFATFSGDGTIRIWNLDNPIHSSSSSSLSPQQQLNRAAMSPSSSTAVGAHRRNIYSRELVKMIYTDPDAAEFSKVKGDIEFTEDQCPDFGIRSLKMSADGHIMASGDRNGNLRVHDMNSWDMLAYQEAHDSEILSIDLTTPRSKVIPPLVDAPSLIATASRDRLLHIFDMKANCQLVQSLDDHSSSITAVKFSEDANRLISCGADKGIIFRNRTHPVTPFHDPSPRPYSTYHNYSGRSTVFDMALDVNGRYVATVTGERKLYVLSVESGKPFRICKPETPDEVGKSSENSGGSLINIDLDPFSGTYAVTSGSDRCVRLFDLTNSTCIEKVCAHSELITAVKFVRTNTEEDGLRVVSTCSDGTIFVWKVSQEIIAKMCARASERDSKMRQQQKTSAEEDNASYHTDDKRDLLLLQHSNKRVRRVSTATAIRPTASISQMIRQGERRTFSTMSPAEQKYDDLYKKIAISSGRRNNNRDSAPSNTNIPNNTTHTMHSHPHQTQTSDTQAPASPTTTTAHASRILNPNINRALFSRKDNRIITSQPASQDANNDKKSAPERIGGKLDRLYNGLPTSGNGSRDRTMSQAPPPAGLVQYRQQQQHQTPPSPSNHVGRVNPVLRRAMSRDALKKEQESRKSPTPYNIKQSQERDTPGSPMINRRSSQPAFSNTSIASRRLSDHPVTVKTDTRNTVEHEACKSIAEDGSDNDADVDDANRDQEEDEDEDEDEEEDDEEEEEEIIFTPEQDKISKPFEVSLHHAPSIEDVGDDEDGRSTPVSDNETHNKADEEDDGSSEDNVDDAINRDIIAREPPRVSTSLSRTTSSANGNRRRSNLFDTAGRTSSDLILPSSPPCEDQDTSSSMNVTATTPSNTAFKEIQKKLEKAAKRQSITARFLSSLTKSDGLPAAAPSSARPSLDHIMSTFQELSSASAATAKPTAKTSALPPASPIRHAWINDHSERDLPNERLVIDVAPPIQPEEKRQDFVAPNEKASVKETGEPELTAQLHQDDSALDNALADLDGVSILLDSVLEVYLAKLKTVNSIHHQKAMSTIEEKLNGVTDKINRTLQKDSPPKSTDQQGTATEKTPPETMDLLEKYSAMLLNMVESKLNK</sequence>
<accession>A0A0C9MW64</accession>
<protein>
    <recommendedName>
        <fullName evidence="5">Mitogen-activated protein kinase-binding protein 1</fullName>
    </recommendedName>
</protein>
<dbReference type="InterPro" id="IPR015943">
    <property type="entry name" value="WD40/YVTN_repeat-like_dom_sf"/>
</dbReference>
<dbReference type="InterPro" id="IPR036322">
    <property type="entry name" value="WD40_repeat_dom_sf"/>
</dbReference>
<gene>
    <name evidence="3" type="ORF">MAM1_0173c07240</name>
</gene>
<feature type="compositionally biased region" description="Polar residues" evidence="2">
    <location>
        <begin position="955"/>
        <end position="977"/>
    </location>
</feature>
<dbReference type="InterPro" id="IPR001680">
    <property type="entry name" value="WD40_rpt"/>
</dbReference>
<reference evidence="3" key="1">
    <citation type="submission" date="2014-09" db="EMBL/GenBank/DDBJ databases">
        <title>Draft genome sequence of an oleaginous Mucoromycotina fungus Mucor ambiguus NBRC6742.</title>
        <authorList>
            <person name="Takeda I."/>
            <person name="Yamane N."/>
            <person name="Morita T."/>
            <person name="Tamano K."/>
            <person name="Machida M."/>
            <person name="Baker S."/>
            <person name="Koike H."/>
        </authorList>
    </citation>
    <scope>NUCLEOTIDE SEQUENCE</scope>
    <source>
        <strain evidence="3">NBRC 6742</strain>
    </source>
</reference>
<feature type="compositionally biased region" description="Polar residues" evidence="2">
    <location>
        <begin position="1023"/>
        <end position="1033"/>
    </location>
</feature>
<feature type="repeat" description="WD" evidence="1">
    <location>
        <begin position="666"/>
        <end position="694"/>
    </location>
</feature>
<dbReference type="EMBL" id="DF836462">
    <property type="protein sequence ID" value="GAN07737.1"/>
    <property type="molecule type" value="Genomic_DNA"/>
</dbReference>
<feature type="compositionally biased region" description="Polar residues" evidence="2">
    <location>
        <begin position="1142"/>
        <end position="1155"/>
    </location>
</feature>
<feature type="compositionally biased region" description="Acidic residues" evidence="2">
    <location>
        <begin position="1268"/>
        <end position="1280"/>
    </location>
</feature>
<feature type="compositionally biased region" description="Basic and acidic residues" evidence="2">
    <location>
        <begin position="1282"/>
        <end position="1293"/>
    </location>
</feature>
<dbReference type="InterPro" id="IPR052779">
    <property type="entry name" value="WDR62"/>
</dbReference>
<dbReference type="SMART" id="SM00320">
    <property type="entry name" value="WD40"/>
    <property type="match status" value="12"/>
</dbReference>
<feature type="compositionally biased region" description="Polar residues" evidence="2">
    <location>
        <begin position="1554"/>
        <end position="1565"/>
    </location>
</feature>
<feature type="compositionally biased region" description="Acidic residues" evidence="2">
    <location>
        <begin position="1185"/>
        <end position="1221"/>
    </location>
</feature>
<dbReference type="PROSITE" id="PS50082">
    <property type="entry name" value="WD_REPEATS_2"/>
    <property type="match status" value="1"/>
</dbReference>
<feature type="compositionally biased region" description="Low complexity" evidence="2">
    <location>
        <begin position="987"/>
        <end position="1004"/>
    </location>
</feature>
<evidence type="ECO:0000256" key="1">
    <source>
        <dbReference type="PROSITE-ProRule" id="PRU00221"/>
    </source>
</evidence>
<evidence type="ECO:0008006" key="5">
    <source>
        <dbReference type="Google" id="ProtNLM"/>
    </source>
</evidence>
<feature type="region of interest" description="Disordered" evidence="2">
    <location>
        <begin position="866"/>
        <end position="896"/>
    </location>
</feature>
<dbReference type="Gene3D" id="2.130.10.10">
    <property type="entry name" value="YVTN repeat-like/Quinoprotein amine dehydrogenase"/>
    <property type="match status" value="3"/>
</dbReference>
<feature type="region of interest" description="Disordered" evidence="2">
    <location>
        <begin position="954"/>
        <end position="1352"/>
    </location>
</feature>
<feature type="compositionally biased region" description="Low complexity" evidence="2">
    <location>
        <begin position="1296"/>
        <end position="1305"/>
    </location>
</feature>
<keyword evidence="1" id="KW-0853">WD repeat</keyword>
<feature type="compositionally biased region" description="Basic and acidic residues" evidence="2">
    <location>
        <begin position="1034"/>
        <end position="1050"/>
    </location>
</feature>
<evidence type="ECO:0000313" key="3">
    <source>
        <dbReference type="EMBL" id="GAN07737.1"/>
    </source>
</evidence>
<keyword evidence="4" id="KW-1185">Reference proteome</keyword>
<feature type="compositionally biased region" description="Basic and acidic residues" evidence="2">
    <location>
        <begin position="1168"/>
        <end position="1183"/>
    </location>
</feature>
<evidence type="ECO:0000313" key="4">
    <source>
        <dbReference type="Proteomes" id="UP000053815"/>
    </source>
</evidence>
<proteinExistence type="predicted"/>